<feature type="compositionally biased region" description="Polar residues" evidence="1">
    <location>
        <begin position="226"/>
        <end position="241"/>
    </location>
</feature>
<protein>
    <submittedName>
        <fullName evidence="2">Predicted protein</fullName>
    </submittedName>
</protein>
<dbReference type="KEGG" id="mpp:MICPUCDRAFT_47291"/>
<accession>C1MTC1</accession>
<gene>
    <name evidence="2" type="ORF">MICPUCDRAFT_47291</name>
</gene>
<dbReference type="SUPFAM" id="SSF47473">
    <property type="entry name" value="EF-hand"/>
    <property type="match status" value="1"/>
</dbReference>
<dbReference type="AlphaFoldDB" id="C1MTC1"/>
<dbReference type="GeneID" id="9683901"/>
<sequence>MRHRDQLRPIFQHYASVGTKDNYTYLSRTQFLRFARDCGLVVDGDDRVAVDLVFDHVVKTAAIGGGDVKGSRLSFHEFLGALGALALAMYDDVLEVDRKWNPTSGSGVAFGGGGAGVPGAPTTTTATVRVVGGRLTADASPSPSPGQFAPSPFGDDDGEFDGARTANYTDEGGGRGGGDSPSAAASPPSPSPSRGAPFPTGMELAARGEASFLSPSRGALRVRPSSKMTSDAYSRSLSTTRSKGRLREGGATLSAGDAVRILVDECVLPCAARVSEPSEDAHRDAVRCSGVRHLLREHERELKRMFHHYSATELIVAEKPRGTARRLRWSDVAREDGGMSKTEWKRFLLDFRVFPDLVSEVQAMRIFRKANHGARRDSDERALSYDEFTECLARVALTHGGYKPNPGGDGALAERAPPPPPQFARAATMMPMHQAVRADGSPTRGEHRTLVREASGTYRDAYGERVKTPDLEALRDDPDARAAPKFVIRLTPGFSKDGAGARAPLYRERSYMYKESRTPHSNVSPSSARYDRVVEEQYCPVAGSPATYHRAMVDNLSRRDEKIEAAELRRRETVLRQRARVREMTNRRKEKRLDLEAHVGRRYEEIAPPRWQPEYAMISENNGTVKNLPRWRPPTTGVTLAKKSGSAPEASFEYEYSHRAKTTATELPDIHDGYTRGSANKMPNVLTVKRLPQGRFMPTNTLGGAKTGLFGPRGATATSERTTGEGLRDYRISFGETTFSPGRRLVEPTY</sequence>
<proteinExistence type="predicted"/>
<organism evidence="3">
    <name type="scientific">Micromonas pusilla (strain CCMP1545)</name>
    <name type="common">Picoplanktonic green alga</name>
    <dbReference type="NCBI Taxonomy" id="564608"/>
    <lineage>
        <taxon>Eukaryota</taxon>
        <taxon>Viridiplantae</taxon>
        <taxon>Chlorophyta</taxon>
        <taxon>Mamiellophyceae</taxon>
        <taxon>Mamiellales</taxon>
        <taxon>Mamiellaceae</taxon>
        <taxon>Micromonas</taxon>
    </lineage>
</organism>
<feature type="compositionally biased region" description="Low complexity" evidence="1">
    <location>
        <begin position="180"/>
        <end position="197"/>
    </location>
</feature>
<feature type="region of interest" description="Disordered" evidence="1">
    <location>
        <begin position="215"/>
        <end position="242"/>
    </location>
</feature>
<name>C1MTC1_MICPC</name>
<feature type="region of interest" description="Disordered" evidence="1">
    <location>
        <begin position="699"/>
        <end position="722"/>
    </location>
</feature>
<reference evidence="2 3" key="1">
    <citation type="journal article" date="2009" name="Science">
        <title>Green evolution and dynamic adaptations revealed by genomes of the marine picoeukaryotes Micromonas.</title>
        <authorList>
            <person name="Worden A.Z."/>
            <person name="Lee J.H."/>
            <person name="Mock T."/>
            <person name="Rouze P."/>
            <person name="Simmons M.P."/>
            <person name="Aerts A.L."/>
            <person name="Allen A.E."/>
            <person name="Cuvelier M.L."/>
            <person name="Derelle E."/>
            <person name="Everett M.V."/>
            <person name="Foulon E."/>
            <person name="Grimwood J."/>
            <person name="Gundlach H."/>
            <person name="Henrissat B."/>
            <person name="Napoli C."/>
            <person name="McDonald S.M."/>
            <person name="Parker M.S."/>
            <person name="Rombauts S."/>
            <person name="Salamov A."/>
            <person name="Von Dassow P."/>
            <person name="Badger J.H."/>
            <person name="Coutinho P.M."/>
            <person name="Demir E."/>
            <person name="Dubchak I."/>
            <person name="Gentemann C."/>
            <person name="Eikrem W."/>
            <person name="Gready J.E."/>
            <person name="John U."/>
            <person name="Lanier W."/>
            <person name="Lindquist E.A."/>
            <person name="Lucas S."/>
            <person name="Mayer K.F."/>
            <person name="Moreau H."/>
            <person name="Not F."/>
            <person name="Otillar R."/>
            <person name="Panaud O."/>
            <person name="Pangilinan J."/>
            <person name="Paulsen I."/>
            <person name="Piegu B."/>
            <person name="Poliakov A."/>
            <person name="Robbens S."/>
            <person name="Schmutz J."/>
            <person name="Toulza E."/>
            <person name="Wyss T."/>
            <person name="Zelensky A."/>
            <person name="Zhou K."/>
            <person name="Armbrust E.V."/>
            <person name="Bhattacharya D."/>
            <person name="Goodenough U.W."/>
            <person name="Van de Peer Y."/>
            <person name="Grigoriev I.V."/>
        </authorList>
    </citation>
    <scope>NUCLEOTIDE SEQUENCE [LARGE SCALE GENOMIC DNA]</scope>
    <source>
        <strain evidence="2 3">CCMP1545</strain>
    </source>
</reference>
<dbReference type="Proteomes" id="UP000001876">
    <property type="component" value="Unassembled WGS sequence"/>
</dbReference>
<keyword evidence="3" id="KW-1185">Reference proteome</keyword>
<evidence type="ECO:0000256" key="1">
    <source>
        <dbReference type="SAM" id="MobiDB-lite"/>
    </source>
</evidence>
<feature type="region of interest" description="Disordered" evidence="1">
    <location>
        <begin position="135"/>
        <end position="201"/>
    </location>
</feature>
<dbReference type="InterPro" id="IPR011992">
    <property type="entry name" value="EF-hand-dom_pair"/>
</dbReference>
<evidence type="ECO:0000313" key="2">
    <source>
        <dbReference type="EMBL" id="EEH57294.1"/>
    </source>
</evidence>
<dbReference type="STRING" id="564608.C1MTC1"/>
<dbReference type="EMBL" id="GG663739">
    <property type="protein sequence ID" value="EEH57294.1"/>
    <property type="molecule type" value="Genomic_DNA"/>
</dbReference>
<dbReference type="Gene3D" id="1.10.238.10">
    <property type="entry name" value="EF-hand"/>
    <property type="match status" value="1"/>
</dbReference>
<evidence type="ECO:0000313" key="3">
    <source>
        <dbReference type="Proteomes" id="UP000001876"/>
    </source>
</evidence>
<dbReference type="RefSeq" id="XP_003058839.1">
    <property type="nucleotide sequence ID" value="XM_003058793.1"/>
</dbReference>
<dbReference type="OrthoDB" id="530394at2759"/>